<dbReference type="InterPro" id="IPR003738">
    <property type="entry name" value="SRAP"/>
</dbReference>
<dbReference type="EMBL" id="JADEYC010000026">
    <property type="protein sequence ID" value="MBE9375843.1"/>
    <property type="molecule type" value="Genomic_DNA"/>
</dbReference>
<dbReference type="GO" id="GO:0008233">
    <property type="term" value="F:peptidase activity"/>
    <property type="evidence" value="ECO:0007669"/>
    <property type="project" value="UniProtKB-KW"/>
</dbReference>
<dbReference type="RefSeq" id="WP_193929300.1">
    <property type="nucleotide sequence ID" value="NZ_JADEYC010000026.1"/>
</dbReference>
<evidence type="ECO:0000256" key="4">
    <source>
        <dbReference type="ARBA" id="ARBA00022801"/>
    </source>
</evidence>
<dbReference type="GO" id="GO:0016829">
    <property type="term" value="F:lyase activity"/>
    <property type="evidence" value="ECO:0007669"/>
    <property type="project" value="UniProtKB-KW"/>
</dbReference>
<comment type="caution">
    <text evidence="10">The sequence shown here is derived from an EMBL/GenBank/DDBJ whole genome shotgun (WGS) entry which is preliminary data.</text>
</comment>
<dbReference type="InterPro" id="IPR036590">
    <property type="entry name" value="SRAP-like"/>
</dbReference>
<evidence type="ECO:0000256" key="7">
    <source>
        <dbReference type="ARBA" id="ARBA00023239"/>
    </source>
</evidence>
<dbReference type="GO" id="GO:0003697">
    <property type="term" value="F:single-stranded DNA binding"/>
    <property type="evidence" value="ECO:0007669"/>
    <property type="project" value="InterPro"/>
</dbReference>
<dbReference type="PANTHER" id="PTHR13604:SF0">
    <property type="entry name" value="ABASIC SITE PROCESSING PROTEIN HMCES"/>
    <property type="match status" value="1"/>
</dbReference>
<reference evidence="10" key="1">
    <citation type="submission" date="2020-10" db="EMBL/GenBank/DDBJ databases">
        <title>Diversity and distribution of actinomycetes associated with coral in the coast of Hainan.</title>
        <authorList>
            <person name="Li F."/>
        </authorList>
    </citation>
    <scope>NUCLEOTIDE SEQUENCE</scope>
    <source>
        <strain evidence="10">HNM0983</strain>
    </source>
</reference>
<evidence type="ECO:0000313" key="11">
    <source>
        <dbReference type="Proteomes" id="UP000598360"/>
    </source>
</evidence>
<dbReference type="AlphaFoldDB" id="A0A929BDZ1"/>
<keyword evidence="3" id="KW-0227">DNA damage</keyword>
<evidence type="ECO:0000256" key="5">
    <source>
        <dbReference type="ARBA" id="ARBA00023124"/>
    </source>
</evidence>
<dbReference type="Pfam" id="PF02586">
    <property type="entry name" value="SRAP"/>
    <property type="match status" value="1"/>
</dbReference>
<gene>
    <name evidence="10" type="ORF">IQ251_15435</name>
</gene>
<keyword evidence="6" id="KW-0238">DNA-binding</keyword>
<organism evidence="10 11">
    <name type="scientific">Saccharopolyspora montiporae</name>
    <dbReference type="NCBI Taxonomy" id="2781240"/>
    <lineage>
        <taxon>Bacteria</taxon>
        <taxon>Bacillati</taxon>
        <taxon>Actinomycetota</taxon>
        <taxon>Actinomycetes</taxon>
        <taxon>Pseudonocardiales</taxon>
        <taxon>Pseudonocardiaceae</taxon>
        <taxon>Saccharopolyspora</taxon>
    </lineage>
</organism>
<comment type="similarity">
    <text evidence="1 8">Belongs to the SOS response-associated peptidase family.</text>
</comment>
<evidence type="ECO:0000256" key="2">
    <source>
        <dbReference type="ARBA" id="ARBA00022670"/>
    </source>
</evidence>
<evidence type="ECO:0000256" key="1">
    <source>
        <dbReference type="ARBA" id="ARBA00008136"/>
    </source>
</evidence>
<dbReference type="PANTHER" id="PTHR13604">
    <property type="entry name" value="DC12-RELATED"/>
    <property type="match status" value="1"/>
</dbReference>
<feature type="region of interest" description="Disordered" evidence="9">
    <location>
        <begin position="213"/>
        <end position="241"/>
    </location>
</feature>
<feature type="compositionally biased region" description="Basic and acidic residues" evidence="9">
    <location>
        <begin position="226"/>
        <end position="241"/>
    </location>
</feature>
<proteinExistence type="inferred from homology"/>
<keyword evidence="2 8" id="KW-0645">Protease</keyword>
<dbReference type="SUPFAM" id="SSF143081">
    <property type="entry name" value="BB1717-like"/>
    <property type="match status" value="1"/>
</dbReference>
<protein>
    <recommendedName>
        <fullName evidence="8">Abasic site processing protein</fullName>
        <ecNumber evidence="8">3.4.-.-</ecNumber>
    </recommendedName>
</protein>
<keyword evidence="11" id="KW-1185">Reference proteome</keyword>
<dbReference type="GO" id="GO:0006508">
    <property type="term" value="P:proteolysis"/>
    <property type="evidence" value="ECO:0007669"/>
    <property type="project" value="UniProtKB-KW"/>
</dbReference>
<dbReference type="EC" id="3.4.-.-" evidence="8"/>
<sequence>MCGRYASGKTPAELAAEFAAVDRTGGAAPGPDFNIAPTKDVPGVIAGRADQERGERQLRVLRWGLVPKWAERASSRMINAKAETVIAKPAFRAPIKYHRCLLPADGWYEWKREAGGKQPIFTTGPDSGALALAGLFATWRDPAEPQSEPLVSCAVLTTAAFGALADVHHRMPLLLPDRSWQRWLDPEVHEVGDLLEPDPQLYAGLRSRPVSSAVNKVANNGPGLVEEVRPDEPSPVRLDRS</sequence>
<dbReference type="Gene3D" id="3.90.1680.10">
    <property type="entry name" value="SOS response associated peptidase-like"/>
    <property type="match status" value="1"/>
</dbReference>
<dbReference type="GO" id="GO:0106300">
    <property type="term" value="P:protein-DNA covalent cross-linking repair"/>
    <property type="evidence" value="ECO:0007669"/>
    <property type="project" value="InterPro"/>
</dbReference>
<keyword evidence="4 8" id="KW-0378">Hydrolase</keyword>
<evidence type="ECO:0000256" key="8">
    <source>
        <dbReference type="RuleBase" id="RU364100"/>
    </source>
</evidence>
<evidence type="ECO:0000256" key="3">
    <source>
        <dbReference type="ARBA" id="ARBA00022763"/>
    </source>
</evidence>
<accession>A0A929BDZ1</accession>
<keyword evidence="5" id="KW-0190">Covalent protein-DNA linkage</keyword>
<evidence type="ECO:0000313" key="10">
    <source>
        <dbReference type="EMBL" id="MBE9375843.1"/>
    </source>
</evidence>
<name>A0A929BDZ1_9PSEU</name>
<dbReference type="Proteomes" id="UP000598360">
    <property type="component" value="Unassembled WGS sequence"/>
</dbReference>
<keyword evidence="7" id="KW-0456">Lyase</keyword>
<evidence type="ECO:0000256" key="9">
    <source>
        <dbReference type="SAM" id="MobiDB-lite"/>
    </source>
</evidence>
<evidence type="ECO:0000256" key="6">
    <source>
        <dbReference type="ARBA" id="ARBA00023125"/>
    </source>
</evidence>